<keyword evidence="3" id="KW-1185">Reference proteome</keyword>
<feature type="region of interest" description="Disordered" evidence="1">
    <location>
        <begin position="1"/>
        <end position="83"/>
    </location>
</feature>
<gene>
    <name evidence="2" type="ORF">TBRA_LOCUS10475</name>
</gene>
<proteinExistence type="predicted"/>
<dbReference type="Proteomes" id="UP000479190">
    <property type="component" value="Unassembled WGS sequence"/>
</dbReference>
<accession>A0A6H5IM47</accession>
<feature type="compositionally biased region" description="Polar residues" evidence="1">
    <location>
        <begin position="70"/>
        <end position="83"/>
    </location>
</feature>
<feature type="non-terminal residue" evidence="2">
    <location>
        <position position="83"/>
    </location>
</feature>
<evidence type="ECO:0000313" key="2">
    <source>
        <dbReference type="EMBL" id="CAB0038704.1"/>
    </source>
</evidence>
<dbReference type="EMBL" id="CADCXV010000922">
    <property type="protein sequence ID" value="CAB0038704.1"/>
    <property type="molecule type" value="Genomic_DNA"/>
</dbReference>
<dbReference type="AlphaFoldDB" id="A0A6H5IM47"/>
<organism evidence="2 3">
    <name type="scientific">Trichogramma brassicae</name>
    <dbReference type="NCBI Taxonomy" id="86971"/>
    <lineage>
        <taxon>Eukaryota</taxon>
        <taxon>Metazoa</taxon>
        <taxon>Ecdysozoa</taxon>
        <taxon>Arthropoda</taxon>
        <taxon>Hexapoda</taxon>
        <taxon>Insecta</taxon>
        <taxon>Pterygota</taxon>
        <taxon>Neoptera</taxon>
        <taxon>Endopterygota</taxon>
        <taxon>Hymenoptera</taxon>
        <taxon>Apocrita</taxon>
        <taxon>Proctotrupomorpha</taxon>
        <taxon>Chalcidoidea</taxon>
        <taxon>Trichogrammatidae</taxon>
        <taxon>Trichogramma</taxon>
    </lineage>
</organism>
<reference evidence="2 3" key="1">
    <citation type="submission" date="2020-02" db="EMBL/GenBank/DDBJ databases">
        <authorList>
            <person name="Ferguson B K."/>
        </authorList>
    </citation>
    <scope>NUCLEOTIDE SEQUENCE [LARGE SCALE GENOMIC DNA]</scope>
</reference>
<protein>
    <submittedName>
        <fullName evidence="2">Uncharacterized protein</fullName>
    </submittedName>
</protein>
<evidence type="ECO:0000256" key="1">
    <source>
        <dbReference type="SAM" id="MobiDB-lite"/>
    </source>
</evidence>
<sequence length="83" mass="9184">MSPTAPLRGDQDASRRPPTRVLRECFPGWDSTGREGPEPRPTSRGTTPIRRTASLQKPTVRRQRVYSKLALTTGQIPSGSTRP</sequence>
<name>A0A6H5IM47_9HYME</name>
<evidence type="ECO:0000313" key="3">
    <source>
        <dbReference type="Proteomes" id="UP000479190"/>
    </source>
</evidence>